<dbReference type="EC" id="2.7.11.1" evidence="4"/>
<evidence type="ECO:0000313" key="4">
    <source>
        <dbReference type="EMBL" id="EEF57390.1"/>
    </source>
</evidence>
<dbReference type="SMART" id="SM00490">
    <property type="entry name" value="HELICc"/>
    <property type="match status" value="1"/>
</dbReference>
<feature type="domain" description="Helicase ATP-binding" evidence="2">
    <location>
        <begin position="649"/>
        <end position="811"/>
    </location>
</feature>
<keyword evidence="4" id="KW-0723">Serine/threonine-protein kinase</keyword>
<gene>
    <name evidence="4" type="ORF">Cflav_PD0363</name>
</gene>
<dbReference type="GO" id="GO:0004674">
    <property type="term" value="F:protein serine/threonine kinase activity"/>
    <property type="evidence" value="ECO:0007669"/>
    <property type="project" value="UniProtKB-KW"/>
</dbReference>
<dbReference type="SMART" id="SM00487">
    <property type="entry name" value="DEXDc"/>
    <property type="match status" value="1"/>
</dbReference>
<keyword evidence="4" id="KW-0808">Transferase</keyword>
<feature type="domain" description="Helicase C-terminal" evidence="3">
    <location>
        <begin position="936"/>
        <end position="1093"/>
    </location>
</feature>
<dbReference type="InterPro" id="IPR038718">
    <property type="entry name" value="SNF2-like_sf"/>
</dbReference>
<dbReference type="Gene3D" id="3.40.50.10810">
    <property type="entry name" value="Tandem AAA-ATPase domain"/>
    <property type="match status" value="1"/>
</dbReference>
<dbReference type="GO" id="GO:0016787">
    <property type="term" value="F:hydrolase activity"/>
    <property type="evidence" value="ECO:0007669"/>
    <property type="project" value="UniProtKB-KW"/>
</dbReference>
<dbReference type="PROSITE" id="PS51192">
    <property type="entry name" value="HELICASE_ATP_BIND_1"/>
    <property type="match status" value="1"/>
</dbReference>
<dbReference type="Pfam" id="PF00271">
    <property type="entry name" value="Helicase_C"/>
    <property type="match status" value="1"/>
</dbReference>
<dbReference type="Gene3D" id="3.40.50.300">
    <property type="entry name" value="P-loop containing nucleotide triphosphate hydrolases"/>
    <property type="match status" value="1"/>
</dbReference>
<proteinExistence type="predicted"/>
<dbReference type="CDD" id="cd18793">
    <property type="entry name" value="SF2_C_SNF"/>
    <property type="match status" value="1"/>
</dbReference>
<reference evidence="4 5" key="1">
    <citation type="journal article" date="2011" name="J. Bacteriol.">
        <title>Genome sequence of 'Pedosphaera parvula' Ellin514, an aerobic Verrucomicrobial isolate from pasture soil.</title>
        <authorList>
            <person name="Kant R."/>
            <person name="van Passel M.W."/>
            <person name="Sangwan P."/>
            <person name="Palva A."/>
            <person name="Lucas S."/>
            <person name="Copeland A."/>
            <person name="Lapidus A."/>
            <person name="Glavina Del Rio T."/>
            <person name="Dalin E."/>
            <person name="Tice H."/>
            <person name="Bruce D."/>
            <person name="Goodwin L."/>
            <person name="Pitluck S."/>
            <person name="Chertkov O."/>
            <person name="Larimer F.W."/>
            <person name="Land M.L."/>
            <person name="Hauser L."/>
            <person name="Brettin T.S."/>
            <person name="Detter J.C."/>
            <person name="Han S."/>
            <person name="de Vos W.M."/>
            <person name="Janssen P.H."/>
            <person name="Smidt H."/>
        </authorList>
    </citation>
    <scope>NUCLEOTIDE SEQUENCE [LARGE SCALE GENOMIC DNA]</scope>
    <source>
        <strain evidence="4 5">Ellin514</strain>
    </source>
</reference>
<dbReference type="PANTHER" id="PTHR10799">
    <property type="entry name" value="SNF2/RAD54 HELICASE FAMILY"/>
    <property type="match status" value="1"/>
</dbReference>
<evidence type="ECO:0000259" key="3">
    <source>
        <dbReference type="PROSITE" id="PS51194"/>
    </source>
</evidence>
<comment type="caution">
    <text evidence="4">The sequence shown here is derived from an EMBL/GenBank/DDBJ whole genome shotgun (WGS) entry which is preliminary data.</text>
</comment>
<dbReference type="AlphaFoldDB" id="B9XRX9"/>
<dbReference type="InterPro" id="IPR000330">
    <property type="entry name" value="SNF2_N"/>
</dbReference>
<dbReference type="SUPFAM" id="SSF52540">
    <property type="entry name" value="P-loop containing nucleoside triphosphate hydrolases"/>
    <property type="match status" value="2"/>
</dbReference>
<dbReference type="InterPro" id="IPR027417">
    <property type="entry name" value="P-loop_NTPase"/>
</dbReference>
<dbReference type="InterPro" id="IPR014001">
    <property type="entry name" value="Helicase_ATP-bd"/>
</dbReference>
<dbReference type="InterPro" id="IPR049730">
    <property type="entry name" value="SNF2/RAD54-like_C"/>
</dbReference>
<dbReference type="InterPro" id="IPR001650">
    <property type="entry name" value="Helicase_C-like"/>
</dbReference>
<dbReference type="STRING" id="320771.Cflav_PD0363"/>
<evidence type="ECO:0000256" key="1">
    <source>
        <dbReference type="ARBA" id="ARBA00022801"/>
    </source>
</evidence>
<dbReference type="GO" id="GO:0005524">
    <property type="term" value="F:ATP binding"/>
    <property type="evidence" value="ECO:0007669"/>
    <property type="project" value="InterPro"/>
</dbReference>
<keyword evidence="1" id="KW-0378">Hydrolase</keyword>
<dbReference type="PROSITE" id="PS51194">
    <property type="entry name" value="HELICASE_CTER"/>
    <property type="match status" value="1"/>
</dbReference>
<dbReference type="Pfam" id="PF00176">
    <property type="entry name" value="SNF2-rel_dom"/>
    <property type="match status" value="1"/>
</dbReference>
<protein>
    <submittedName>
        <fullName evidence="4">Non-specific serine/threonine protein kinase</fullName>
        <ecNumber evidence="4">2.7.11.1</ecNumber>
    </submittedName>
</protein>
<organism evidence="4 5">
    <name type="scientific">Pedosphaera parvula (strain Ellin514)</name>
    <dbReference type="NCBI Taxonomy" id="320771"/>
    <lineage>
        <taxon>Bacteria</taxon>
        <taxon>Pseudomonadati</taxon>
        <taxon>Verrucomicrobiota</taxon>
        <taxon>Pedosphaerae</taxon>
        <taxon>Pedosphaerales</taxon>
        <taxon>Pedosphaeraceae</taxon>
        <taxon>Pedosphaera</taxon>
    </lineage>
</organism>
<keyword evidence="5" id="KW-1185">Reference proteome</keyword>
<keyword evidence="4" id="KW-0418">Kinase</keyword>
<name>B9XRX9_PEDPL</name>
<dbReference type="Proteomes" id="UP000003688">
    <property type="component" value="Unassembled WGS sequence"/>
</dbReference>
<dbReference type="EMBL" id="ABOX02000070">
    <property type="protein sequence ID" value="EEF57390.1"/>
    <property type="molecule type" value="Genomic_DNA"/>
</dbReference>
<dbReference type="CDD" id="cd18012">
    <property type="entry name" value="DEXQc_arch_SWI2_SNF2"/>
    <property type="match status" value="1"/>
</dbReference>
<evidence type="ECO:0000259" key="2">
    <source>
        <dbReference type="PROSITE" id="PS51192"/>
    </source>
</evidence>
<sequence length="1099" mass="125147">MIDRCPQATNQMAKVSLRNGNGVRSPSTTKYDAHHTVLSKTYGALADLRRELADSKAAVAGRTDILTQFSTCSDSQRAWLLLEDYFEKLSLSRKDFAGEDWWPRLMAATGKARLEQLAFLFLRAHRPLPTELVSNANLDHFAEVEEHEQEQKLVQQLENWLFPPTPTHLDSPRAALRVICRTQPDVDQPSRYRLGVQFHLYRIRTGEKQKTLAELIELTTRAAHEQELFLPADWEFIQWLAQTPFERQDGDATLILTDQELLHWLARWGHGMRLESAEGDGPLKFHGQVAELTPHLENEETELSFTHRLTLPGGEVHPLAEVKFFSGRPPLAFLANTFYLLRNAPPPLLLEHWAKKPSLPVRKLSHRLLKQLRKTRSVPGVDWEQLCVAHPAMPQFVFELLDDTVRLRLLACSDRDHSVWIWNGHEWQPNEPRKSANDKPEILDDPRLEPVTQWLRQLDWFTPEPGLWVGDANENFLNTLAVAWPDRPVNAEYLGNPSFHRLFLQPRQLRPRVVVKGSGIDWLAVSAEWEQEGMKLTPADLERLQTATGRFVKLPDSGWVELDSKAVQSAHEAMADLGVDGLIPVPHRIGIEQAAHLDETGLERFGDTPQANALKERLKEFKGTPSTDVPDSVKADLRPYQKEGFDFLCHLTQIKLGGILADDMGLGKTLQTLTWIAWLRERNSKNPKPSLVICPASVLHNWRREAERFTPHLKVLVLESGAARHNLRKQIPQHDLIVTNYALLRRDLEALQKFAFGAVILDEAQFIKNPTAQVTQSVKQLRGDHTLALTGTPLENRLLDLWSIVDFVQPGYLGNQEHFAQTYEPRGEDAENAQRIARRRLSAKLRPLMLRRLKHRVAKDLPERIEQRRDCQLGDDQRKLYLAELRRSREQVFQTVAEKGLSQSKIHVLAALTRLRQICCHPQLVGNDAQSGKTETLFELLDPLLTDGQKVLVFSQFVQVLKILEAECQQRQIRTHLLTGQTKQRQEVVAAFQSDPNAAVFLLSLRAAGTGLNLTNASYVVLYDPWWNPAVEAQAIDRSHRIGQVNTVNAYRLIAPGTVEEKIWELQQSKAQTIADVLGEEGFARSLTKTDLEYLFSED</sequence>
<accession>B9XRX9</accession>
<evidence type="ECO:0000313" key="5">
    <source>
        <dbReference type="Proteomes" id="UP000003688"/>
    </source>
</evidence>